<evidence type="ECO:0000313" key="7">
    <source>
        <dbReference type="Proteomes" id="UP000008810"/>
    </source>
</evidence>
<dbReference type="EnsemblPlants" id="KQJ84733">
    <property type="protein sequence ID" value="KQJ84733"/>
    <property type="gene ID" value="BRADI_5g22497v3"/>
</dbReference>
<dbReference type="AlphaFoldDB" id="A0A0Q3KX47"/>
<dbReference type="Gene3D" id="2.60.210.10">
    <property type="entry name" value="Apoptosis, Tumor Necrosis Factor Receptor Associated Protein 2, Chain A"/>
    <property type="match status" value="1"/>
</dbReference>
<dbReference type="SUPFAM" id="SSF49599">
    <property type="entry name" value="TRAF domain-like"/>
    <property type="match status" value="1"/>
</dbReference>
<dbReference type="InterPro" id="IPR056423">
    <property type="entry name" value="BACK_BPM_SPOP"/>
</dbReference>
<evidence type="ECO:0000259" key="3">
    <source>
        <dbReference type="PROSITE" id="PS50097"/>
    </source>
</evidence>
<dbReference type="PROSITE" id="PS50144">
    <property type="entry name" value="MATH"/>
    <property type="match status" value="1"/>
</dbReference>
<comment type="similarity">
    <text evidence="2">Belongs to the Tdpoz family.</text>
</comment>
<evidence type="ECO:0008006" key="8">
    <source>
        <dbReference type="Google" id="ProtNLM"/>
    </source>
</evidence>
<dbReference type="SMART" id="SM00225">
    <property type="entry name" value="BTB"/>
    <property type="match status" value="1"/>
</dbReference>
<dbReference type="Gramene" id="KQJ84733">
    <property type="protein sequence ID" value="KQJ84733"/>
    <property type="gene ID" value="BRADI_5g22497v3"/>
</dbReference>
<dbReference type="InParanoid" id="A0A0Q3KX47"/>
<accession>A0A0Q3KX47</accession>
<organism evidence="5">
    <name type="scientific">Brachypodium distachyon</name>
    <name type="common">Purple false brome</name>
    <name type="synonym">Trachynia distachya</name>
    <dbReference type="NCBI Taxonomy" id="15368"/>
    <lineage>
        <taxon>Eukaryota</taxon>
        <taxon>Viridiplantae</taxon>
        <taxon>Streptophyta</taxon>
        <taxon>Embryophyta</taxon>
        <taxon>Tracheophyta</taxon>
        <taxon>Spermatophyta</taxon>
        <taxon>Magnoliopsida</taxon>
        <taxon>Liliopsida</taxon>
        <taxon>Poales</taxon>
        <taxon>Poaceae</taxon>
        <taxon>BOP clade</taxon>
        <taxon>Pooideae</taxon>
        <taxon>Stipodae</taxon>
        <taxon>Brachypodieae</taxon>
        <taxon>Brachypodium</taxon>
    </lineage>
</organism>
<gene>
    <name evidence="5" type="ORF">BRADI_5g22497v3</name>
</gene>
<dbReference type="PANTHER" id="PTHR26379:SF385">
    <property type="entry name" value="BTB DOMAIN-CONTAINING PROTEIN"/>
    <property type="match status" value="1"/>
</dbReference>
<reference evidence="6" key="3">
    <citation type="submission" date="2018-08" db="UniProtKB">
        <authorList>
            <consortium name="EnsemblPlants"/>
        </authorList>
    </citation>
    <scope>IDENTIFICATION</scope>
    <source>
        <strain evidence="6">cv. Bd21</strain>
    </source>
</reference>
<dbReference type="InterPro" id="IPR002083">
    <property type="entry name" value="MATH/TRAF_dom"/>
</dbReference>
<evidence type="ECO:0000256" key="1">
    <source>
        <dbReference type="ARBA" id="ARBA00004906"/>
    </source>
</evidence>
<dbReference type="SMART" id="SM00061">
    <property type="entry name" value="MATH"/>
    <property type="match status" value="1"/>
</dbReference>
<dbReference type="OrthoDB" id="6359816at2759"/>
<evidence type="ECO:0000256" key="2">
    <source>
        <dbReference type="ARBA" id="ARBA00010846"/>
    </source>
</evidence>
<name>A0A0Q3KX47_BRADI</name>
<proteinExistence type="inferred from homology"/>
<protein>
    <recommendedName>
        <fullName evidence="8">BTB domain-containing protein</fullName>
    </recommendedName>
</protein>
<dbReference type="Gene3D" id="6.10.250.3030">
    <property type="match status" value="1"/>
</dbReference>
<dbReference type="Pfam" id="PF22486">
    <property type="entry name" value="MATH_2"/>
    <property type="match status" value="1"/>
</dbReference>
<dbReference type="Pfam" id="PF00651">
    <property type="entry name" value="BTB"/>
    <property type="match status" value="1"/>
</dbReference>
<dbReference type="InterPro" id="IPR045005">
    <property type="entry name" value="BPM1-6"/>
</dbReference>
<keyword evidence="7" id="KW-1185">Reference proteome</keyword>
<reference evidence="5" key="2">
    <citation type="submission" date="2017-06" db="EMBL/GenBank/DDBJ databases">
        <title>WGS assembly of Brachypodium distachyon.</title>
        <authorList>
            <consortium name="The International Brachypodium Initiative"/>
            <person name="Lucas S."/>
            <person name="Harmon-Smith M."/>
            <person name="Lail K."/>
            <person name="Tice H."/>
            <person name="Grimwood J."/>
            <person name="Bruce D."/>
            <person name="Barry K."/>
            <person name="Shu S."/>
            <person name="Lindquist E."/>
            <person name="Wang M."/>
            <person name="Pitluck S."/>
            <person name="Vogel J.P."/>
            <person name="Garvin D.F."/>
            <person name="Mockler T.C."/>
            <person name="Schmutz J."/>
            <person name="Rokhsar D."/>
            <person name="Bevan M.W."/>
        </authorList>
    </citation>
    <scope>NUCLEOTIDE SEQUENCE</scope>
    <source>
        <strain evidence="5">Bd21</strain>
    </source>
</reference>
<dbReference type="InterPro" id="IPR008974">
    <property type="entry name" value="TRAF-like"/>
</dbReference>
<dbReference type="PANTHER" id="PTHR26379">
    <property type="entry name" value="BTB/POZ AND MATH DOMAIN-CONTAINING PROTEIN 1"/>
    <property type="match status" value="1"/>
</dbReference>
<dbReference type="CDD" id="cd00121">
    <property type="entry name" value="MATH"/>
    <property type="match status" value="1"/>
</dbReference>
<dbReference type="Gene3D" id="3.30.710.10">
    <property type="entry name" value="Potassium Channel Kv1.1, Chain A"/>
    <property type="match status" value="1"/>
</dbReference>
<dbReference type="Proteomes" id="UP000008810">
    <property type="component" value="Chromosome 5"/>
</dbReference>
<dbReference type="SUPFAM" id="SSF54695">
    <property type="entry name" value="POZ domain"/>
    <property type="match status" value="1"/>
</dbReference>
<evidence type="ECO:0000313" key="5">
    <source>
        <dbReference type="EMBL" id="KQJ84733.1"/>
    </source>
</evidence>
<dbReference type="EMBL" id="CM000884">
    <property type="protein sequence ID" value="KQJ84733.1"/>
    <property type="molecule type" value="Genomic_DNA"/>
</dbReference>
<sequence>MADQNAAATVLRETSSRCVTECGAHNFEVTNYALLSGMGIGNFVSSSTFCVGGYGWNIRFYPDGAKNAPAGYASAFLANLSETKDKVTTKYTLTMLDKDGQVVANKEVSRTRIFSPDPDGNCWGWSEFVEKLKLTKPPSDGQLGNGGCFTIRCVVTVIKEPPADQCNEKLFEIPPPELLGQLEHVLKDGKGADIKLLVGGREFNAHRFMLAVWSPVFHAQLLGPMAEEDTTRVIEVVNMEPAVFEMLLHFIYTDSLPPCDGEEGYGAPEMQHLLVAADRYGLDRLKAMCEEKLCKSIDMKTVTSTLALANQHFCERLKNACEEFMSKPGRVSTVLLSEGFRRVMATCFPLVLKDKEKVWRPWVGTSAPGNGSCSG</sequence>
<dbReference type="GO" id="GO:0016567">
    <property type="term" value="P:protein ubiquitination"/>
    <property type="evidence" value="ECO:0007669"/>
    <property type="project" value="InterPro"/>
</dbReference>
<comment type="pathway">
    <text evidence="1">Protein modification; protein ubiquitination.</text>
</comment>
<feature type="domain" description="BTB" evidence="3">
    <location>
        <begin position="192"/>
        <end position="260"/>
    </location>
</feature>
<dbReference type="PROSITE" id="PS50097">
    <property type="entry name" value="BTB"/>
    <property type="match status" value="1"/>
</dbReference>
<evidence type="ECO:0000313" key="6">
    <source>
        <dbReference type="EnsemblPlants" id="KQJ84733"/>
    </source>
</evidence>
<dbReference type="InterPro" id="IPR011333">
    <property type="entry name" value="SKP1/BTB/POZ_sf"/>
</dbReference>
<dbReference type="InterPro" id="IPR000210">
    <property type="entry name" value="BTB/POZ_dom"/>
</dbReference>
<evidence type="ECO:0000259" key="4">
    <source>
        <dbReference type="PROSITE" id="PS50144"/>
    </source>
</evidence>
<reference evidence="5 6" key="1">
    <citation type="journal article" date="2010" name="Nature">
        <title>Genome sequencing and analysis of the model grass Brachypodium distachyon.</title>
        <authorList>
            <consortium name="International Brachypodium Initiative"/>
        </authorList>
    </citation>
    <scope>NUCLEOTIDE SEQUENCE [LARGE SCALE GENOMIC DNA]</scope>
    <source>
        <strain evidence="5 6">Bd21</strain>
    </source>
</reference>
<feature type="domain" description="MATH" evidence="4">
    <location>
        <begin position="22"/>
        <end position="155"/>
    </location>
</feature>
<dbReference type="Pfam" id="PF24570">
    <property type="entry name" value="BACK_BPM_SPOP"/>
    <property type="match status" value="1"/>
</dbReference>